<protein>
    <submittedName>
        <fullName evidence="3">Putative hydrolase</fullName>
    </submittedName>
</protein>
<gene>
    <name evidence="3" type="ORF">DB31_4509</name>
</gene>
<dbReference type="EMBL" id="JMCB01000025">
    <property type="protein sequence ID" value="KFE61074.1"/>
    <property type="molecule type" value="Genomic_DNA"/>
</dbReference>
<evidence type="ECO:0000259" key="2">
    <source>
        <dbReference type="Pfam" id="PF00561"/>
    </source>
</evidence>
<dbReference type="PRINTS" id="PR00111">
    <property type="entry name" value="ABHYDROLASE"/>
</dbReference>
<keyword evidence="1 3" id="KW-0378">Hydrolase</keyword>
<organism evidence="3 4">
    <name type="scientific">Hyalangium minutum</name>
    <dbReference type="NCBI Taxonomy" id="394096"/>
    <lineage>
        <taxon>Bacteria</taxon>
        <taxon>Pseudomonadati</taxon>
        <taxon>Myxococcota</taxon>
        <taxon>Myxococcia</taxon>
        <taxon>Myxococcales</taxon>
        <taxon>Cystobacterineae</taxon>
        <taxon>Archangiaceae</taxon>
        <taxon>Hyalangium</taxon>
    </lineage>
</organism>
<dbReference type="GO" id="GO:0016787">
    <property type="term" value="F:hydrolase activity"/>
    <property type="evidence" value="ECO:0007669"/>
    <property type="project" value="UniProtKB-KW"/>
</dbReference>
<dbReference type="PANTHER" id="PTHR43798:SF31">
    <property type="entry name" value="AB HYDROLASE SUPERFAMILY PROTEIN YCLE"/>
    <property type="match status" value="1"/>
</dbReference>
<proteinExistence type="predicted"/>
<dbReference type="STRING" id="394096.DB31_4509"/>
<dbReference type="RefSeq" id="WP_044198429.1">
    <property type="nucleotide sequence ID" value="NZ_JMCB01000025.1"/>
</dbReference>
<name>A0A085W061_9BACT</name>
<dbReference type="InterPro" id="IPR029058">
    <property type="entry name" value="AB_hydrolase_fold"/>
</dbReference>
<dbReference type="PANTHER" id="PTHR43798">
    <property type="entry name" value="MONOACYLGLYCEROL LIPASE"/>
    <property type="match status" value="1"/>
</dbReference>
<evidence type="ECO:0000313" key="3">
    <source>
        <dbReference type="EMBL" id="KFE61074.1"/>
    </source>
</evidence>
<evidence type="ECO:0000313" key="4">
    <source>
        <dbReference type="Proteomes" id="UP000028725"/>
    </source>
</evidence>
<keyword evidence="4" id="KW-1185">Reference proteome</keyword>
<dbReference type="Gene3D" id="3.40.50.1820">
    <property type="entry name" value="alpha/beta hydrolase"/>
    <property type="match status" value="1"/>
</dbReference>
<dbReference type="AlphaFoldDB" id="A0A085W061"/>
<dbReference type="SUPFAM" id="SSF53474">
    <property type="entry name" value="alpha/beta-Hydrolases"/>
    <property type="match status" value="1"/>
</dbReference>
<dbReference type="InterPro" id="IPR050266">
    <property type="entry name" value="AB_hydrolase_sf"/>
</dbReference>
<dbReference type="Pfam" id="PF00561">
    <property type="entry name" value="Abhydrolase_1"/>
    <property type="match status" value="1"/>
</dbReference>
<dbReference type="InterPro" id="IPR000073">
    <property type="entry name" value="AB_hydrolase_1"/>
</dbReference>
<dbReference type="Proteomes" id="UP000028725">
    <property type="component" value="Unassembled WGS sequence"/>
</dbReference>
<dbReference type="GO" id="GO:0016020">
    <property type="term" value="C:membrane"/>
    <property type="evidence" value="ECO:0007669"/>
    <property type="project" value="TreeGrafter"/>
</dbReference>
<feature type="domain" description="AB hydrolase-1" evidence="2">
    <location>
        <begin position="22"/>
        <end position="246"/>
    </location>
</feature>
<accession>A0A085W061</accession>
<evidence type="ECO:0000256" key="1">
    <source>
        <dbReference type="ARBA" id="ARBA00022801"/>
    </source>
</evidence>
<comment type="caution">
    <text evidence="3">The sequence shown here is derived from an EMBL/GenBank/DDBJ whole genome shotgun (WGS) entry which is preliminary data.</text>
</comment>
<reference evidence="3 4" key="1">
    <citation type="submission" date="2014-04" db="EMBL/GenBank/DDBJ databases">
        <title>Genome assembly of Hyalangium minutum DSM 14724.</title>
        <authorList>
            <person name="Sharma G."/>
            <person name="Subramanian S."/>
        </authorList>
    </citation>
    <scope>NUCLEOTIDE SEQUENCE [LARGE SCALE GENOMIC DNA]</scope>
    <source>
        <strain evidence="3 4">DSM 14724</strain>
    </source>
</reference>
<dbReference type="OrthoDB" id="5338718at2"/>
<sequence length="261" mass="29047">MPFASLHGQNIHYEDTGGPGRPLILGHDFPLDSRMFDPQALVLAPEFRIIRWDARALGRTHWDGKPFSLWDSADDCIALLDYLGIDQAVVGGVNLGGQCALRAALRYPERVKALVLLGTRATREDPQLREIYLDMARIWSSEGPIDPLLNILASELFGEPFRFRHWFSRWRVLSGAHILAATLCLMERDDIYPQLKNIRCPSLILHGSEDLSVPPAQGELLHLMMSGSSSFVPIPGAAHAANLTHPHAVNPPLLEFLRARA</sequence>